<dbReference type="OrthoDB" id="5980806at2759"/>
<reference evidence="1 3" key="1">
    <citation type="submission" date="2008-03" db="EMBL/GenBank/DDBJ databases">
        <title>Annotation of Ixodes scapularis.</title>
        <authorList>
            <consortium name="Ixodes scapularis Genome Project Consortium"/>
            <person name="Caler E."/>
            <person name="Hannick L.I."/>
            <person name="Bidwell S."/>
            <person name="Joardar V."/>
            <person name="Thiagarajan M."/>
            <person name="Amedeo P."/>
            <person name="Galinsky K.J."/>
            <person name="Schobel S."/>
            <person name="Inman J."/>
            <person name="Hostetler J."/>
            <person name="Miller J."/>
            <person name="Hammond M."/>
            <person name="Megy K."/>
            <person name="Lawson D."/>
            <person name="Kodira C."/>
            <person name="Sutton G."/>
            <person name="Meyer J."/>
            <person name="Hill C.A."/>
            <person name="Birren B."/>
            <person name="Nene V."/>
            <person name="Collins F."/>
            <person name="Alarcon-Chaidez F."/>
            <person name="Wikel S."/>
            <person name="Strausberg R."/>
        </authorList>
    </citation>
    <scope>NUCLEOTIDE SEQUENCE [LARGE SCALE GENOMIC DNA]</scope>
    <source>
        <strain evidence="3">Wikel</strain>
        <strain evidence="1">Wikel colony</strain>
    </source>
</reference>
<evidence type="ECO:0000313" key="2">
    <source>
        <dbReference type="EnsemblMetazoa" id="ISCW015820-PA"/>
    </source>
</evidence>
<accession>B7P3A4</accession>
<dbReference type="Proteomes" id="UP000001555">
    <property type="component" value="Unassembled WGS sequence"/>
</dbReference>
<dbReference type="InParanoid" id="B7P3A4"/>
<evidence type="ECO:0000313" key="3">
    <source>
        <dbReference type="Proteomes" id="UP000001555"/>
    </source>
</evidence>
<dbReference type="EnsemblMetazoa" id="ISCW015820-RA">
    <property type="protein sequence ID" value="ISCW015820-PA"/>
    <property type="gene ID" value="ISCW015820"/>
</dbReference>
<dbReference type="VEuPathDB" id="VectorBase:ISCW015820"/>
<organism>
    <name type="scientific">Ixodes scapularis</name>
    <name type="common">Black-legged tick</name>
    <name type="synonym">Deer tick</name>
    <dbReference type="NCBI Taxonomy" id="6945"/>
    <lineage>
        <taxon>Eukaryota</taxon>
        <taxon>Metazoa</taxon>
        <taxon>Ecdysozoa</taxon>
        <taxon>Arthropoda</taxon>
        <taxon>Chelicerata</taxon>
        <taxon>Arachnida</taxon>
        <taxon>Acari</taxon>
        <taxon>Parasitiformes</taxon>
        <taxon>Ixodida</taxon>
        <taxon>Ixodoidea</taxon>
        <taxon>Ixodidae</taxon>
        <taxon>Ixodinae</taxon>
        <taxon>Ixodes</taxon>
    </lineage>
</organism>
<dbReference type="AlphaFoldDB" id="B7P3A4"/>
<reference evidence="2" key="2">
    <citation type="submission" date="2020-05" db="UniProtKB">
        <authorList>
            <consortium name="EnsemblMetazoa"/>
        </authorList>
    </citation>
    <scope>IDENTIFICATION</scope>
    <source>
        <strain evidence="2">wikel</strain>
    </source>
</reference>
<proteinExistence type="predicted"/>
<dbReference type="VEuPathDB" id="VectorBase:ISCP_024967"/>
<dbReference type="PaxDb" id="6945-B7P3A4"/>
<dbReference type="HOGENOM" id="CLU_1476729_0_0_1"/>
<evidence type="ECO:0000313" key="1">
    <source>
        <dbReference type="EMBL" id="EEC01076.1"/>
    </source>
</evidence>
<name>B7P3A4_IXOSC</name>
<sequence>MVCKGHLSISCSTKEPSGLTHSLAQTIRLPSDMVRMLNGQLRSSAMLAKKILSSGLSQTCNVLDLSQVPVLGLLLVGEAVSRRLTWMPNQDSKAFVSAFVEAHKLGGSVSTATELDTLCKGEGGKYDVLIIDSFEFSGLLRHGVLEDVALLRYVSVLYAAGGLEVNFSVFYNEQVDNSASLCV</sequence>
<dbReference type="EMBL" id="DS627243">
    <property type="protein sequence ID" value="EEC01076.1"/>
    <property type="molecule type" value="Genomic_DNA"/>
</dbReference>
<gene>
    <name evidence="1" type="ORF">IscW_ISCW015820</name>
</gene>
<protein>
    <submittedName>
        <fullName evidence="1 2">Uncharacterized protein</fullName>
    </submittedName>
</protein>
<keyword evidence="3" id="KW-1185">Reference proteome</keyword>
<dbReference type="EMBL" id="ABJB010150249">
    <property type="status" value="NOT_ANNOTATED_CDS"/>
    <property type="molecule type" value="Genomic_DNA"/>
</dbReference>